<gene>
    <name evidence="2" type="ORF">M9R61_10010</name>
</gene>
<evidence type="ECO:0000256" key="1">
    <source>
        <dbReference type="SAM" id="MobiDB-lite"/>
    </source>
</evidence>
<dbReference type="RefSeq" id="WP_269921952.1">
    <property type="nucleotide sequence ID" value="NZ_JAMKBI010000006.1"/>
</dbReference>
<name>A0A9X3L915_9BACI</name>
<organism evidence="2 3">
    <name type="scientific">Psychrobacillus psychrodurans</name>
    <dbReference type="NCBI Taxonomy" id="126157"/>
    <lineage>
        <taxon>Bacteria</taxon>
        <taxon>Bacillati</taxon>
        <taxon>Bacillota</taxon>
        <taxon>Bacilli</taxon>
        <taxon>Bacillales</taxon>
        <taxon>Bacillaceae</taxon>
        <taxon>Psychrobacillus</taxon>
    </lineage>
</organism>
<evidence type="ECO:0000313" key="2">
    <source>
        <dbReference type="EMBL" id="MCZ8533648.1"/>
    </source>
</evidence>
<accession>A0A9X3L915</accession>
<evidence type="ECO:0000313" key="3">
    <source>
        <dbReference type="Proteomes" id="UP001152172"/>
    </source>
</evidence>
<dbReference type="AlphaFoldDB" id="A0A9X3L915"/>
<comment type="caution">
    <text evidence="2">The sequence shown here is derived from an EMBL/GenBank/DDBJ whole genome shotgun (WGS) entry which is preliminary data.</text>
</comment>
<protein>
    <submittedName>
        <fullName evidence="2">Transporter</fullName>
    </submittedName>
</protein>
<keyword evidence="3" id="KW-1185">Reference proteome</keyword>
<reference evidence="2" key="1">
    <citation type="submission" date="2022-05" db="EMBL/GenBank/DDBJ databases">
        <authorList>
            <person name="Colautti A."/>
            <person name="Iacumin L."/>
        </authorList>
    </citation>
    <scope>NUCLEOTIDE SEQUENCE</scope>
    <source>
        <strain evidence="2">DSM 30747</strain>
    </source>
</reference>
<proteinExistence type="predicted"/>
<dbReference type="EMBL" id="JAMKBI010000006">
    <property type="protein sequence ID" value="MCZ8533648.1"/>
    <property type="molecule type" value="Genomic_DNA"/>
</dbReference>
<feature type="region of interest" description="Disordered" evidence="1">
    <location>
        <begin position="1"/>
        <end position="100"/>
    </location>
</feature>
<dbReference type="Proteomes" id="UP001152172">
    <property type="component" value="Unassembled WGS sequence"/>
</dbReference>
<sequence>MNNQFPFPQDAGGPQGFPSIEGQQFGNQRFPGSMMPPFGQQQFPGNMFPPFGQQGPSFPPSFPPGGQQGPSFPPSFPPGGQQGGQQGAPTSPPPSFVPQRQSQSVGVFAVDPGSIRGCLFRFTYIWLNNGNAFWLYPTHVGRSSVAGFRWNGFRWTYYGTDLERISSFQCF</sequence>